<evidence type="ECO:0000313" key="11">
    <source>
        <dbReference type="EMBL" id="PFG20644.1"/>
    </source>
</evidence>
<sequence length="167" mass="18726">MTRFKEGLDKALEWLCVVLFALLVVTVAWQVFTRQVLNDPSGWSEELAKYTFIWLGLFAAALMFGERGHIAVDFVVRKMPAGVQHWIGVFGQLVIALFAVIVMIYGGYKVSALAWNQNLTGLPVNVGWLYTALPVAGVLILFYSVYHLISLLRHRESALEEGDPELI</sequence>
<dbReference type="RefSeq" id="WP_098469586.1">
    <property type="nucleotide sequence ID" value="NZ_PDJD01000001.1"/>
</dbReference>
<evidence type="ECO:0000256" key="4">
    <source>
        <dbReference type="ARBA" id="ARBA00022519"/>
    </source>
</evidence>
<keyword evidence="6 9" id="KW-1133">Transmembrane helix</keyword>
<keyword evidence="7 9" id="KW-0472">Membrane</keyword>
<comment type="subcellular location">
    <subcellularLocation>
        <location evidence="1">Cell inner membrane</location>
        <topology evidence="1">Multi-pass membrane protein</topology>
    </subcellularLocation>
</comment>
<dbReference type="InterPro" id="IPR007387">
    <property type="entry name" value="TRAP_DctQ"/>
</dbReference>
<evidence type="ECO:0000256" key="2">
    <source>
        <dbReference type="ARBA" id="ARBA00022448"/>
    </source>
</evidence>
<dbReference type="PANTHER" id="PTHR35011">
    <property type="entry name" value="2,3-DIKETO-L-GULONATE TRAP TRANSPORTER SMALL PERMEASE PROTEIN YIAM"/>
    <property type="match status" value="1"/>
</dbReference>
<dbReference type="EMBL" id="PDJD01000001">
    <property type="protein sequence ID" value="PFG20644.1"/>
    <property type="molecule type" value="Genomic_DNA"/>
</dbReference>
<dbReference type="Proteomes" id="UP000224915">
    <property type="component" value="Unassembled WGS sequence"/>
</dbReference>
<dbReference type="GO" id="GO:0022857">
    <property type="term" value="F:transmembrane transporter activity"/>
    <property type="evidence" value="ECO:0007669"/>
    <property type="project" value="TreeGrafter"/>
</dbReference>
<name>A0A2A9D1U7_9MICO</name>
<evidence type="ECO:0000256" key="5">
    <source>
        <dbReference type="ARBA" id="ARBA00022692"/>
    </source>
</evidence>
<evidence type="ECO:0000256" key="3">
    <source>
        <dbReference type="ARBA" id="ARBA00022475"/>
    </source>
</evidence>
<evidence type="ECO:0000256" key="9">
    <source>
        <dbReference type="SAM" id="Phobius"/>
    </source>
</evidence>
<dbReference type="AlphaFoldDB" id="A0A2A9D1U7"/>
<dbReference type="Pfam" id="PF04290">
    <property type="entry name" value="DctQ"/>
    <property type="match status" value="1"/>
</dbReference>
<evidence type="ECO:0000313" key="12">
    <source>
        <dbReference type="Proteomes" id="UP000224915"/>
    </source>
</evidence>
<evidence type="ECO:0000256" key="7">
    <source>
        <dbReference type="ARBA" id="ARBA00023136"/>
    </source>
</evidence>
<dbReference type="GO" id="GO:0005886">
    <property type="term" value="C:plasma membrane"/>
    <property type="evidence" value="ECO:0007669"/>
    <property type="project" value="UniProtKB-SubCell"/>
</dbReference>
<evidence type="ECO:0000256" key="1">
    <source>
        <dbReference type="ARBA" id="ARBA00004429"/>
    </source>
</evidence>
<proteinExistence type="inferred from homology"/>
<dbReference type="OrthoDB" id="2085311at2"/>
<evidence type="ECO:0000256" key="6">
    <source>
        <dbReference type="ARBA" id="ARBA00022989"/>
    </source>
</evidence>
<dbReference type="PANTHER" id="PTHR35011:SF2">
    <property type="entry name" value="2,3-DIKETO-L-GULONATE TRAP TRANSPORTER SMALL PERMEASE PROTEIN YIAM"/>
    <property type="match status" value="1"/>
</dbReference>
<evidence type="ECO:0000256" key="8">
    <source>
        <dbReference type="ARBA" id="ARBA00038436"/>
    </source>
</evidence>
<feature type="transmembrane region" description="Helical" evidence="9">
    <location>
        <begin position="12"/>
        <end position="32"/>
    </location>
</feature>
<feature type="domain" description="Tripartite ATP-independent periplasmic transporters DctQ component" evidence="10">
    <location>
        <begin position="23"/>
        <end position="153"/>
    </location>
</feature>
<keyword evidence="2" id="KW-0813">Transport</keyword>
<accession>A0A2A9D1U7</accession>
<dbReference type="InterPro" id="IPR055348">
    <property type="entry name" value="DctQ"/>
</dbReference>
<protein>
    <submittedName>
        <fullName evidence="11">TRAP-type C4-dicarboxylate transport system permease small subunit</fullName>
    </submittedName>
</protein>
<keyword evidence="3" id="KW-1003">Cell membrane</keyword>
<feature type="transmembrane region" description="Helical" evidence="9">
    <location>
        <begin position="47"/>
        <end position="65"/>
    </location>
</feature>
<comment type="similarity">
    <text evidence="8">Belongs to the TRAP transporter small permease family.</text>
</comment>
<feature type="transmembrane region" description="Helical" evidence="9">
    <location>
        <begin position="128"/>
        <end position="149"/>
    </location>
</feature>
<reference evidence="11 12" key="1">
    <citation type="submission" date="2017-10" db="EMBL/GenBank/DDBJ databases">
        <title>Sequencing the genomes of 1000 actinobacteria strains.</title>
        <authorList>
            <person name="Klenk H.-P."/>
        </authorList>
    </citation>
    <scope>NUCLEOTIDE SEQUENCE [LARGE SCALE GENOMIC DNA]</scope>
    <source>
        <strain evidence="11 12">DSM 21801</strain>
    </source>
</reference>
<dbReference type="GO" id="GO:0015740">
    <property type="term" value="P:C4-dicarboxylate transport"/>
    <property type="evidence" value="ECO:0007669"/>
    <property type="project" value="TreeGrafter"/>
</dbReference>
<organism evidence="11 12">
    <name type="scientific">Serinibacter salmoneus</name>
    <dbReference type="NCBI Taxonomy" id="556530"/>
    <lineage>
        <taxon>Bacteria</taxon>
        <taxon>Bacillati</taxon>
        <taxon>Actinomycetota</taxon>
        <taxon>Actinomycetes</taxon>
        <taxon>Micrococcales</taxon>
        <taxon>Beutenbergiaceae</taxon>
        <taxon>Serinibacter</taxon>
    </lineage>
</organism>
<gene>
    <name evidence="11" type="ORF">ATL40_2252</name>
</gene>
<comment type="caution">
    <text evidence="11">The sequence shown here is derived from an EMBL/GenBank/DDBJ whole genome shotgun (WGS) entry which is preliminary data.</text>
</comment>
<keyword evidence="4" id="KW-0997">Cell inner membrane</keyword>
<keyword evidence="12" id="KW-1185">Reference proteome</keyword>
<evidence type="ECO:0000259" key="10">
    <source>
        <dbReference type="Pfam" id="PF04290"/>
    </source>
</evidence>
<feature type="transmembrane region" description="Helical" evidence="9">
    <location>
        <begin position="86"/>
        <end position="108"/>
    </location>
</feature>
<keyword evidence="5 9" id="KW-0812">Transmembrane</keyword>